<dbReference type="InParanoid" id="A0A0P0Y7W1"/>
<protein>
    <submittedName>
        <fullName evidence="1">Os12g0201250 protein</fullName>
    </submittedName>
</protein>
<accession>A0A0P0Y7W1</accession>
<dbReference type="AlphaFoldDB" id="A0A0P0Y7W1"/>
<reference evidence="2" key="1">
    <citation type="journal article" date="2005" name="Nature">
        <title>The map-based sequence of the rice genome.</title>
        <authorList>
            <consortium name="International rice genome sequencing project (IRGSP)"/>
            <person name="Matsumoto T."/>
            <person name="Wu J."/>
            <person name="Kanamori H."/>
            <person name="Katayose Y."/>
            <person name="Fujisawa M."/>
            <person name="Namiki N."/>
            <person name="Mizuno H."/>
            <person name="Yamamoto K."/>
            <person name="Antonio B.A."/>
            <person name="Baba T."/>
            <person name="Sakata K."/>
            <person name="Nagamura Y."/>
            <person name="Aoki H."/>
            <person name="Arikawa K."/>
            <person name="Arita K."/>
            <person name="Bito T."/>
            <person name="Chiden Y."/>
            <person name="Fujitsuka N."/>
            <person name="Fukunaka R."/>
            <person name="Hamada M."/>
            <person name="Harada C."/>
            <person name="Hayashi A."/>
            <person name="Hijishita S."/>
            <person name="Honda M."/>
            <person name="Hosokawa S."/>
            <person name="Ichikawa Y."/>
            <person name="Idonuma A."/>
            <person name="Iijima M."/>
            <person name="Ikeda M."/>
            <person name="Ikeno M."/>
            <person name="Ito K."/>
            <person name="Ito S."/>
            <person name="Ito T."/>
            <person name="Ito Y."/>
            <person name="Ito Y."/>
            <person name="Iwabuchi A."/>
            <person name="Kamiya K."/>
            <person name="Karasawa W."/>
            <person name="Kurita K."/>
            <person name="Katagiri S."/>
            <person name="Kikuta A."/>
            <person name="Kobayashi H."/>
            <person name="Kobayashi N."/>
            <person name="Machita K."/>
            <person name="Maehara T."/>
            <person name="Masukawa M."/>
            <person name="Mizubayashi T."/>
            <person name="Mukai Y."/>
            <person name="Nagasaki H."/>
            <person name="Nagata Y."/>
            <person name="Naito S."/>
            <person name="Nakashima M."/>
            <person name="Nakama Y."/>
            <person name="Nakamichi Y."/>
            <person name="Nakamura M."/>
            <person name="Meguro A."/>
            <person name="Negishi M."/>
            <person name="Ohta I."/>
            <person name="Ohta T."/>
            <person name="Okamoto M."/>
            <person name="Ono N."/>
            <person name="Saji S."/>
            <person name="Sakaguchi M."/>
            <person name="Sakai K."/>
            <person name="Shibata M."/>
            <person name="Shimokawa T."/>
            <person name="Song J."/>
            <person name="Takazaki Y."/>
            <person name="Terasawa K."/>
            <person name="Tsugane M."/>
            <person name="Tsuji K."/>
            <person name="Ueda S."/>
            <person name="Waki K."/>
            <person name="Yamagata H."/>
            <person name="Yamamoto M."/>
            <person name="Yamamoto S."/>
            <person name="Yamane H."/>
            <person name="Yoshiki S."/>
            <person name="Yoshihara R."/>
            <person name="Yukawa K."/>
            <person name="Zhong H."/>
            <person name="Yano M."/>
            <person name="Yuan Q."/>
            <person name="Ouyang S."/>
            <person name="Liu J."/>
            <person name="Jones K.M."/>
            <person name="Gansberger K."/>
            <person name="Moffat K."/>
            <person name="Hill J."/>
            <person name="Bera J."/>
            <person name="Fadrosh D."/>
            <person name="Jin S."/>
            <person name="Johri S."/>
            <person name="Kim M."/>
            <person name="Overton L."/>
            <person name="Reardon M."/>
            <person name="Tsitrin T."/>
            <person name="Vuong H."/>
            <person name="Weaver B."/>
            <person name="Ciecko A."/>
            <person name="Tallon L."/>
            <person name="Jackson J."/>
            <person name="Pai G."/>
            <person name="Aken S.V."/>
            <person name="Utterback T."/>
            <person name="Reidmuller S."/>
            <person name="Feldblyum T."/>
            <person name="Hsiao J."/>
            <person name="Zismann V."/>
            <person name="Iobst S."/>
            <person name="de Vazeille A.R."/>
            <person name="Buell C.R."/>
            <person name="Ying K."/>
            <person name="Li Y."/>
            <person name="Lu T."/>
            <person name="Huang Y."/>
            <person name="Zhao Q."/>
            <person name="Feng Q."/>
            <person name="Zhang L."/>
            <person name="Zhu J."/>
            <person name="Weng Q."/>
            <person name="Mu J."/>
            <person name="Lu Y."/>
            <person name="Fan D."/>
            <person name="Liu Y."/>
            <person name="Guan J."/>
            <person name="Zhang Y."/>
            <person name="Yu S."/>
            <person name="Liu X."/>
            <person name="Zhang Y."/>
            <person name="Hong G."/>
            <person name="Han B."/>
            <person name="Choisne N."/>
            <person name="Demange N."/>
            <person name="Orjeda G."/>
            <person name="Samain S."/>
            <person name="Cattolico L."/>
            <person name="Pelletier E."/>
            <person name="Couloux A."/>
            <person name="Segurens B."/>
            <person name="Wincker P."/>
            <person name="D'Hont A."/>
            <person name="Scarpelli C."/>
            <person name="Weissenbach J."/>
            <person name="Salanoubat M."/>
            <person name="Quetier F."/>
            <person name="Yu Y."/>
            <person name="Kim H.R."/>
            <person name="Rambo T."/>
            <person name="Currie J."/>
            <person name="Collura K."/>
            <person name="Luo M."/>
            <person name="Yang T."/>
            <person name="Ammiraju J.S.S."/>
            <person name="Engler F."/>
            <person name="Soderlund C."/>
            <person name="Wing R.A."/>
            <person name="Palmer L.E."/>
            <person name="de la Bastide M."/>
            <person name="Spiegel L."/>
            <person name="Nascimento L."/>
            <person name="Zutavern T."/>
            <person name="O'Shaughnessy A."/>
            <person name="Dike S."/>
            <person name="Dedhia N."/>
            <person name="Preston R."/>
            <person name="Balija V."/>
            <person name="McCombie W.R."/>
            <person name="Chow T."/>
            <person name="Chen H."/>
            <person name="Chung M."/>
            <person name="Chen C."/>
            <person name="Shaw J."/>
            <person name="Wu H."/>
            <person name="Hsiao K."/>
            <person name="Chao Y."/>
            <person name="Chu M."/>
            <person name="Cheng C."/>
            <person name="Hour A."/>
            <person name="Lee P."/>
            <person name="Lin S."/>
            <person name="Lin Y."/>
            <person name="Liou J."/>
            <person name="Liu S."/>
            <person name="Hsing Y."/>
            <person name="Raghuvanshi S."/>
            <person name="Mohanty A."/>
            <person name="Bharti A.K."/>
            <person name="Gaur A."/>
            <person name="Gupta V."/>
            <person name="Kumar D."/>
            <person name="Ravi V."/>
            <person name="Vij S."/>
            <person name="Kapur A."/>
            <person name="Khurana P."/>
            <person name="Khurana P."/>
            <person name="Khurana J.P."/>
            <person name="Tyagi A.K."/>
            <person name="Gaikwad K."/>
            <person name="Singh A."/>
            <person name="Dalal V."/>
            <person name="Srivastava S."/>
            <person name="Dixit A."/>
            <person name="Pal A.K."/>
            <person name="Ghazi I.A."/>
            <person name="Yadav M."/>
            <person name="Pandit A."/>
            <person name="Bhargava A."/>
            <person name="Sureshbabu K."/>
            <person name="Batra K."/>
            <person name="Sharma T.R."/>
            <person name="Mohapatra T."/>
            <person name="Singh N.K."/>
            <person name="Messing J."/>
            <person name="Nelson A.B."/>
            <person name="Fuks G."/>
            <person name="Kavchok S."/>
            <person name="Keizer G."/>
            <person name="Linton E."/>
            <person name="Llaca V."/>
            <person name="Song R."/>
            <person name="Tanyolac B."/>
            <person name="Young S."/>
            <person name="Ho-Il K."/>
            <person name="Hahn J.H."/>
            <person name="Sangsakoo G."/>
            <person name="Vanavichit A."/>
            <person name="de Mattos Luiz.A.T."/>
            <person name="Zimmer P.D."/>
            <person name="Malone G."/>
            <person name="Dellagostin O."/>
            <person name="de Oliveira A.C."/>
            <person name="Bevan M."/>
            <person name="Bancroft I."/>
            <person name="Minx P."/>
            <person name="Cordum H."/>
            <person name="Wilson R."/>
            <person name="Cheng Z."/>
            <person name="Jin W."/>
            <person name="Jiang J."/>
            <person name="Leong S.A."/>
            <person name="Iwama H."/>
            <person name="Gojobori T."/>
            <person name="Itoh T."/>
            <person name="Niimura Y."/>
            <person name="Fujii Y."/>
            <person name="Habara T."/>
            <person name="Sakai H."/>
            <person name="Sato Y."/>
            <person name="Wilson G."/>
            <person name="Kumar K."/>
            <person name="McCouch S."/>
            <person name="Juretic N."/>
            <person name="Hoen D."/>
            <person name="Wright S."/>
            <person name="Bruskiewich R."/>
            <person name="Bureau T."/>
            <person name="Miyao A."/>
            <person name="Hirochika H."/>
            <person name="Nishikawa T."/>
            <person name="Kadowaki K."/>
            <person name="Sugiura M."/>
            <person name="Burr B."/>
            <person name="Sasaki T."/>
        </authorList>
    </citation>
    <scope>NUCLEOTIDE SEQUENCE [LARGE SCALE GENOMIC DNA]</scope>
    <source>
        <strain evidence="2">cv. Nipponbare</strain>
    </source>
</reference>
<evidence type="ECO:0000313" key="1">
    <source>
        <dbReference type="EMBL" id="BAT16267.1"/>
    </source>
</evidence>
<dbReference type="Proteomes" id="UP000059680">
    <property type="component" value="Chromosome 12"/>
</dbReference>
<dbReference type="PaxDb" id="39947-A0A0P0Y7W1"/>
<evidence type="ECO:0000313" key="2">
    <source>
        <dbReference type="Proteomes" id="UP000059680"/>
    </source>
</evidence>
<organism evidence="1 2">
    <name type="scientific">Oryza sativa subsp. japonica</name>
    <name type="common">Rice</name>
    <dbReference type="NCBI Taxonomy" id="39947"/>
    <lineage>
        <taxon>Eukaryota</taxon>
        <taxon>Viridiplantae</taxon>
        <taxon>Streptophyta</taxon>
        <taxon>Embryophyta</taxon>
        <taxon>Tracheophyta</taxon>
        <taxon>Spermatophyta</taxon>
        <taxon>Magnoliopsida</taxon>
        <taxon>Liliopsida</taxon>
        <taxon>Poales</taxon>
        <taxon>Poaceae</taxon>
        <taxon>BOP clade</taxon>
        <taxon>Oryzoideae</taxon>
        <taxon>Oryzeae</taxon>
        <taxon>Oryzinae</taxon>
        <taxon>Oryza</taxon>
        <taxon>Oryza sativa</taxon>
    </lineage>
</organism>
<gene>
    <name evidence="1" type="ordered locus">Os12g0201250</name>
    <name evidence="1" type="ORF">OSNPB_120201250</name>
</gene>
<proteinExistence type="predicted"/>
<reference evidence="1 2" key="2">
    <citation type="journal article" date="2013" name="Plant Cell Physiol.">
        <title>Rice Annotation Project Database (RAP-DB): an integrative and interactive database for rice genomics.</title>
        <authorList>
            <person name="Sakai H."/>
            <person name="Lee S.S."/>
            <person name="Tanaka T."/>
            <person name="Numa H."/>
            <person name="Kim J."/>
            <person name="Kawahara Y."/>
            <person name="Wakimoto H."/>
            <person name="Yang C.C."/>
            <person name="Iwamoto M."/>
            <person name="Abe T."/>
            <person name="Yamada Y."/>
            <person name="Muto A."/>
            <person name="Inokuchi H."/>
            <person name="Ikemura T."/>
            <person name="Matsumoto T."/>
            <person name="Sasaki T."/>
            <person name="Itoh T."/>
        </authorList>
    </citation>
    <scope>NUCLEOTIDE SEQUENCE [LARGE SCALE GENOMIC DNA]</scope>
    <source>
        <strain evidence="2">cv. Nipponbare</strain>
    </source>
</reference>
<dbReference type="EMBL" id="AP014968">
    <property type="protein sequence ID" value="BAT16267.1"/>
    <property type="molecule type" value="Genomic_DNA"/>
</dbReference>
<reference evidence="1 2" key="3">
    <citation type="journal article" date="2013" name="Rice">
        <title>Improvement of the Oryza sativa Nipponbare reference genome using next generation sequence and optical map data.</title>
        <authorList>
            <person name="Kawahara Y."/>
            <person name="de la Bastide M."/>
            <person name="Hamilton J.P."/>
            <person name="Kanamori H."/>
            <person name="McCombie W.R."/>
            <person name="Ouyang S."/>
            <person name="Schwartz D.C."/>
            <person name="Tanaka T."/>
            <person name="Wu J."/>
            <person name="Zhou S."/>
            <person name="Childs K.L."/>
            <person name="Davidson R.M."/>
            <person name="Lin H."/>
            <person name="Quesada-Ocampo L."/>
            <person name="Vaillancourt B."/>
            <person name="Sakai H."/>
            <person name="Lee S.S."/>
            <person name="Kim J."/>
            <person name="Numa H."/>
            <person name="Itoh T."/>
            <person name="Buell C.R."/>
            <person name="Matsumoto T."/>
        </authorList>
    </citation>
    <scope>NUCLEOTIDE SEQUENCE [LARGE SCALE GENOMIC DNA]</scope>
    <source>
        <strain evidence="2">cv. Nipponbare</strain>
    </source>
</reference>
<sequence length="78" mass="8749">MDQAMAVHVTRWLLAVTIQDTVDEGKKGERDLTEHSCGQHDLGGMTMVIAWWRRFVGLRQEGVPDGSCRRQRGGQDAP</sequence>
<keyword evidence="2" id="KW-1185">Reference proteome</keyword>
<name>A0A0P0Y7W1_ORYSJ</name>